<dbReference type="PROSITE" id="PS51297">
    <property type="entry name" value="K_BOX"/>
    <property type="match status" value="1"/>
</dbReference>
<gene>
    <name evidence="2" type="ORF">JRO89_XS11G0177500</name>
</gene>
<proteinExistence type="predicted"/>
<evidence type="ECO:0000313" key="2">
    <source>
        <dbReference type="EMBL" id="KAH7557543.1"/>
    </source>
</evidence>
<dbReference type="Proteomes" id="UP000827721">
    <property type="component" value="Unassembled WGS sequence"/>
</dbReference>
<keyword evidence="3" id="KW-1185">Reference proteome</keyword>
<reference evidence="2 3" key="1">
    <citation type="submission" date="2021-02" db="EMBL/GenBank/DDBJ databases">
        <title>Plant Genome Project.</title>
        <authorList>
            <person name="Zhang R.-G."/>
        </authorList>
    </citation>
    <scope>NUCLEOTIDE SEQUENCE [LARGE SCALE GENOMIC DNA]</scope>
    <source>
        <tissue evidence="2">Leaves</tissue>
    </source>
</reference>
<comment type="caution">
    <text evidence="2">The sequence shown here is derived from an EMBL/GenBank/DDBJ whole genome shotgun (WGS) entry which is preliminary data.</text>
</comment>
<accession>A0ABQ8HFY7</accession>
<sequence>MVKKIQLLEVSKRRLLGQDLDSCSIEELQEMDSQLEQSLRSIRARKAQLFRETLVGRKCKVIYKGNCGAKTWQPSTQQTEAVTNCIPRCQTSEVETELFIGLPEMRSGSLTNRLVILSTQSKCD</sequence>
<dbReference type="Pfam" id="PF01486">
    <property type="entry name" value="K-box"/>
    <property type="match status" value="1"/>
</dbReference>
<dbReference type="EMBL" id="JAFEMO010000011">
    <property type="protein sequence ID" value="KAH7557543.1"/>
    <property type="molecule type" value="Genomic_DNA"/>
</dbReference>
<organism evidence="2 3">
    <name type="scientific">Xanthoceras sorbifolium</name>
    <dbReference type="NCBI Taxonomy" id="99658"/>
    <lineage>
        <taxon>Eukaryota</taxon>
        <taxon>Viridiplantae</taxon>
        <taxon>Streptophyta</taxon>
        <taxon>Embryophyta</taxon>
        <taxon>Tracheophyta</taxon>
        <taxon>Spermatophyta</taxon>
        <taxon>Magnoliopsida</taxon>
        <taxon>eudicotyledons</taxon>
        <taxon>Gunneridae</taxon>
        <taxon>Pentapetalae</taxon>
        <taxon>rosids</taxon>
        <taxon>malvids</taxon>
        <taxon>Sapindales</taxon>
        <taxon>Sapindaceae</taxon>
        <taxon>Xanthoceroideae</taxon>
        <taxon>Xanthoceras</taxon>
    </lineage>
</organism>
<feature type="domain" description="K-box" evidence="1">
    <location>
        <begin position="1"/>
        <end position="73"/>
    </location>
</feature>
<evidence type="ECO:0000313" key="3">
    <source>
        <dbReference type="Proteomes" id="UP000827721"/>
    </source>
</evidence>
<name>A0ABQ8HFY7_9ROSI</name>
<evidence type="ECO:0000259" key="1">
    <source>
        <dbReference type="PROSITE" id="PS51297"/>
    </source>
</evidence>
<protein>
    <recommendedName>
        <fullName evidence="1">K-box domain-containing protein</fullName>
    </recommendedName>
</protein>
<dbReference type="InterPro" id="IPR002487">
    <property type="entry name" value="TF_Kbox"/>
</dbReference>